<accession>A0A1H3WUW8</accession>
<dbReference type="PROSITE" id="PS00870">
    <property type="entry name" value="CLPAB_1"/>
    <property type="match status" value="1"/>
</dbReference>
<dbReference type="CDD" id="cd00009">
    <property type="entry name" value="AAA"/>
    <property type="match status" value="1"/>
</dbReference>
<dbReference type="NCBIfam" id="TIGR03345">
    <property type="entry name" value="VI_ClpV1"/>
    <property type="match status" value="1"/>
</dbReference>
<evidence type="ECO:0000256" key="1">
    <source>
        <dbReference type="ARBA" id="ARBA00008675"/>
    </source>
</evidence>
<evidence type="ECO:0000313" key="9">
    <source>
        <dbReference type="EMBL" id="SDZ90152.1"/>
    </source>
</evidence>
<gene>
    <name evidence="9" type="ORF">SAMN05444370_102110</name>
</gene>
<dbReference type="EMBL" id="FNQM01000002">
    <property type="protein sequence ID" value="SDZ90152.1"/>
    <property type="molecule type" value="Genomic_DNA"/>
</dbReference>
<dbReference type="Pfam" id="PF17871">
    <property type="entry name" value="AAA_lid_9"/>
    <property type="match status" value="1"/>
</dbReference>
<dbReference type="InterPro" id="IPR001270">
    <property type="entry name" value="ClpA/B"/>
</dbReference>
<keyword evidence="3" id="KW-0547">Nucleotide-binding</keyword>
<feature type="region of interest" description="Disordered" evidence="7">
    <location>
        <begin position="147"/>
        <end position="169"/>
    </location>
</feature>
<dbReference type="InterPro" id="IPR019489">
    <property type="entry name" value="Clp_ATPase_C"/>
</dbReference>
<dbReference type="SMART" id="SM01086">
    <property type="entry name" value="ClpB_D2-small"/>
    <property type="match status" value="1"/>
</dbReference>
<evidence type="ECO:0000256" key="4">
    <source>
        <dbReference type="ARBA" id="ARBA00022840"/>
    </source>
</evidence>
<keyword evidence="4" id="KW-0067">ATP-binding</keyword>
<dbReference type="Gene3D" id="1.10.1780.10">
    <property type="entry name" value="Clp, N-terminal domain"/>
    <property type="match status" value="1"/>
</dbReference>
<dbReference type="STRING" id="89524.SAMN05444370_102110"/>
<reference evidence="9 10" key="1">
    <citation type="submission" date="2016-10" db="EMBL/GenBank/DDBJ databases">
        <authorList>
            <person name="de Groot N.N."/>
        </authorList>
    </citation>
    <scope>NUCLEOTIDE SEQUENCE [LARGE SCALE GENOMIC DNA]</scope>
    <source>
        <strain evidence="9 10">DSM 15345</strain>
    </source>
</reference>
<evidence type="ECO:0000313" key="10">
    <source>
        <dbReference type="Proteomes" id="UP000198703"/>
    </source>
</evidence>
<dbReference type="SUPFAM" id="SSF52540">
    <property type="entry name" value="P-loop containing nucleoside triphosphate hydrolases"/>
    <property type="match status" value="2"/>
</dbReference>
<dbReference type="Gene3D" id="1.10.8.60">
    <property type="match status" value="1"/>
</dbReference>
<dbReference type="InterPro" id="IPR018368">
    <property type="entry name" value="ClpA/B_CS1"/>
</dbReference>
<dbReference type="InterPro" id="IPR003959">
    <property type="entry name" value="ATPase_AAA_core"/>
</dbReference>
<evidence type="ECO:0000256" key="5">
    <source>
        <dbReference type="ARBA" id="ARBA00023186"/>
    </source>
</evidence>
<keyword evidence="10" id="KW-1185">Reference proteome</keyword>
<evidence type="ECO:0000259" key="8">
    <source>
        <dbReference type="PROSITE" id="PS51903"/>
    </source>
</evidence>
<dbReference type="PANTHER" id="PTHR11638:SF184">
    <property type="entry name" value="ATPASE WITH CHAPERONE ACTIVITY"/>
    <property type="match status" value="1"/>
</dbReference>
<keyword evidence="2 6" id="KW-0677">Repeat</keyword>
<evidence type="ECO:0000256" key="7">
    <source>
        <dbReference type="SAM" id="MobiDB-lite"/>
    </source>
</evidence>
<dbReference type="GO" id="GO:0005737">
    <property type="term" value="C:cytoplasm"/>
    <property type="evidence" value="ECO:0007669"/>
    <property type="project" value="TreeGrafter"/>
</dbReference>
<evidence type="ECO:0000256" key="2">
    <source>
        <dbReference type="ARBA" id="ARBA00022737"/>
    </source>
</evidence>
<dbReference type="InterPro" id="IPR003593">
    <property type="entry name" value="AAA+_ATPase"/>
</dbReference>
<dbReference type="Pfam" id="PF02861">
    <property type="entry name" value="Clp_N"/>
    <property type="match status" value="1"/>
</dbReference>
<dbReference type="PRINTS" id="PR00300">
    <property type="entry name" value="CLPPROTEASEA"/>
</dbReference>
<evidence type="ECO:0000256" key="6">
    <source>
        <dbReference type="PROSITE-ProRule" id="PRU01251"/>
    </source>
</evidence>
<dbReference type="PANTHER" id="PTHR11638">
    <property type="entry name" value="ATP-DEPENDENT CLP PROTEASE"/>
    <property type="match status" value="1"/>
</dbReference>
<comment type="similarity">
    <text evidence="1">Belongs to the ClpA/ClpB family.</text>
</comment>
<dbReference type="GO" id="GO:0034605">
    <property type="term" value="P:cellular response to heat"/>
    <property type="evidence" value="ECO:0007669"/>
    <property type="project" value="TreeGrafter"/>
</dbReference>
<dbReference type="Pfam" id="PF00004">
    <property type="entry name" value="AAA"/>
    <property type="match status" value="1"/>
</dbReference>
<dbReference type="Pfam" id="PF10431">
    <property type="entry name" value="ClpB_D2-small"/>
    <property type="match status" value="1"/>
</dbReference>
<dbReference type="GO" id="GO:0016887">
    <property type="term" value="F:ATP hydrolysis activity"/>
    <property type="evidence" value="ECO:0007669"/>
    <property type="project" value="InterPro"/>
</dbReference>
<feature type="compositionally biased region" description="Low complexity" evidence="7">
    <location>
        <begin position="150"/>
        <end position="169"/>
    </location>
</feature>
<name>A0A1H3WUW8_9RHOB</name>
<dbReference type="AlphaFoldDB" id="A0A1H3WUW8"/>
<dbReference type="Gene3D" id="3.40.50.300">
    <property type="entry name" value="P-loop containing nucleotide triphosphate hydrolases"/>
    <property type="match status" value="3"/>
</dbReference>
<dbReference type="InterPro" id="IPR017729">
    <property type="entry name" value="ATPase_T6SS_ClpV1"/>
</dbReference>
<dbReference type="Proteomes" id="UP000198703">
    <property type="component" value="Unassembled WGS sequence"/>
</dbReference>
<dbReference type="InterPro" id="IPR041546">
    <property type="entry name" value="ClpA/ClpB_AAA_lid"/>
</dbReference>
<sequence length="851" mass="90398">MTDVKALVSRLNPACRAALERAAQRCNGRGQAAVELEHLLVELLADAEGDAARLLRAHDVDAAAVVADLRRAIDQFQGGATRTPALSQHLVEALKEAWSVASLGGGADRVRSGHLIRAMLGGQASRRLLVAAAPMLAKLPTDLDPDLARAAQGGSEGPAEAGPDAGDAPLARFTLDMTAEARAGRIDPVVGRDDEIRQLVDILLRRRQNNPILAGDAGVGKTAVVEGLALRMVEGRVPASLAAVRLLSLDLGALQAGAGMRGEFEHRLRGVVDAVAASPQPIVLFIDEAHTLIGAGGQAGQNDAANLLKPALARGQLRCVAATTWGEYKRHIEKDPALARRFQVVKVGEPEPDAAVEMLRGVAAKLEAHHGVRVLEGGLREAVRLSHRYISDRQLPDKAISVLDTACARVAVSQSEHPPALAGALARIAAMEVEIGRLARETSLGDAAQSERAATLDAERDAMRARADEMRSRWRNEREVVRRLLELEAAAADRVELRALRLQMETLQEGREPLVHAFVDARAVAQVVSGWTGVPTGEMLREGAEGARDLLARLRARVIAQDGALETICRRVQSWFAQLGEPARPTGVFLLVGPSGVGKTETAAALADALFGGPRALVTVNMSEYQEAHSISGLKGAPPGYVGHGRGGVMTEAVRRRPYSVLLLDEIEKAHRDVIELFYQVFDKGVLEDSEGQLVDFRNTLILLTSNVGAGTLADCAARGVTDPAALAAAIRPELLRAFPAAFLGRLIVTPYRPLGPEHLSRIAAMKLDALRDRLAANHGVALTWDRAVLDALIARATESESGARNVEAVIADTLTPQVAGLMLDRIAEAAPAAGVHVALGADGGFTLRTR</sequence>
<dbReference type="InterPro" id="IPR036628">
    <property type="entry name" value="Clp_N_dom_sf"/>
</dbReference>
<proteinExistence type="inferred from homology"/>
<dbReference type="InterPro" id="IPR027417">
    <property type="entry name" value="P-loop_NTPase"/>
</dbReference>
<dbReference type="PROSITE" id="PS51903">
    <property type="entry name" value="CLP_R"/>
    <property type="match status" value="1"/>
</dbReference>
<keyword evidence="5" id="KW-0143">Chaperone</keyword>
<feature type="domain" description="Clp R" evidence="8">
    <location>
        <begin position="8"/>
        <end position="154"/>
    </location>
</feature>
<evidence type="ECO:0000256" key="3">
    <source>
        <dbReference type="ARBA" id="ARBA00022741"/>
    </source>
</evidence>
<dbReference type="OrthoDB" id="9803641at2"/>
<dbReference type="InterPro" id="IPR004176">
    <property type="entry name" value="Clp_R_N"/>
</dbReference>
<organism evidence="9 10">
    <name type="scientific">Rubrimonas cliftonensis</name>
    <dbReference type="NCBI Taxonomy" id="89524"/>
    <lineage>
        <taxon>Bacteria</taxon>
        <taxon>Pseudomonadati</taxon>
        <taxon>Pseudomonadota</taxon>
        <taxon>Alphaproteobacteria</taxon>
        <taxon>Rhodobacterales</taxon>
        <taxon>Paracoccaceae</taxon>
        <taxon>Rubrimonas</taxon>
    </lineage>
</organism>
<dbReference type="RefSeq" id="WP_093248387.1">
    <property type="nucleotide sequence ID" value="NZ_FNQM01000002.1"/>
</dbReference>
<dbReference type="SUPFAM" id="SSF81923">
    <property type="entry name" value="Double Clp-N motif"/>
    <property type="match status" value="1"/>
</dbReference>
<dbReference type="Pfam" id="PF07724">
    <property type="entry name" value="AAA_2"/>
    <property type="match status" value="1"/>
</dbReference>
<dbReference type="SMART" id="SM00382">
    <property type="entry name" value="AAA"/>
    <property type="match status" value="2"/>
</dbReference>
<dbReference type="GO" id="GO:0005524">
    <property type="term" value="F:ATP binding"/>
    <property type="evidence" value="ECO:0007669"/>
    <property type="project" value="UniProtKB-KW"/>
</dbReference>
<protein>
    <submittedName>
        <fullName evidence="9">Type VI secretion system protein VasG</fullName>
    </submittedName>
</protein>
<dbReference type="CDD" id="cd19499">
    <property type="entry name" value="RecA-like_ClpB_Hsp104-like"/>
    <property type="match status" value="1"/>
</dbReference>
<dbReference type="InterPro" id="IPR050130">
    <property type="entry name" value="ClpA_ClpB"/>
</dbReference>